<keyword evidence="2" id="KW-0812">Transmembrane</keyword>
<keyword evidence="2" id="KW-1133">Transmembrane helix</keyword>
<dbReference type="EMBL" id="CP082214">
    <property type="protein sequence ID" value="WDM73148.1"/>
    <property type="molecule type" value="Genomic_DNA"/>
</dbReference>
<keyword evidence="4" id="KW-1185">Reference proteome</keyword>
<evidence type="ECO:0000256" key="2">
    <source>
        <dbReference type="SAM" id="Phobius"/>
    </source>
</evidence>
<feature type="coiled-coil region" evidence="1">
    <location>
        <begin position="20"/>
        <end position="58"/>
    </location>
</feature>
<dbReference type="RefSeq" id="WP_274397111.1">
    <property type="nucleotide sequence ID" value="NZ_CP082213.1"/>
</dbReference>
<name>A0ABY7YGW3_9XANT</name>
<feature type="transmembrane region" description="Helical" evidence="2">
    <location>
        <begin position="123"/>
        <end position="144"/>
    </location>
</feature>
<protein>
    <recommendedName>
        <fullName evidence="5">Relaxation protein</fullName>
    </recommendedName>
</protein>
<reference evidence="3 4" key="1">
    <citation type="submission" date="2021-08" db="EMBL/GenBank/DDBJ databases">
        <title>Genome sequences of Xanthomonas cucurbitae isolates from 5 Midwestern US states.</title>
        <authorList>
            <person name="Hind S.R."/>
        </authorList>
    </citation>
    <scope>NUCLEOTIDE SEQUENCE [LARGE SCALE GENOMIC DNA]</scope>
    <source>
        <strain evidence="3 4">OH_261</strain>
    </source>
</reference>
<evidence type="ECO:0000256" key="1">
    <source>
        <dbReference type="SAM" id="Coils"/>
    </source>
</evidence>
<organism evidence="3 4">
    <name type="scientific">Xanthomonas cucurbitae</name>
    <dbReference type="NCBI Taxonomy" id="56453"/>
    <lineage>
        <taxon>Bacteria</taxon>
        <taxon>Pseudomonadati</taxon>
        <taxon>Pseudomonadota</taxon>
        <taxon>Gammaproteobacteria</taxon>
        <taxon>Lysobacterales</taxon>
        <taxon>Lysobacteraceae</taxon>
        <taxon>Xanthomonas</taxon>
    </lineage>
</organism>
<accession>A0ABY7YGW3</accession>
<gene>
    <name evidence="3" type="ORF">K6978_08595</name>
</gene>
<dbReference type="Proteomes" id="UP001214201">
    <property type="component" value="Chromosome"/>
</dbReference>
<sequence>MDIQNNTGLDDTTASMREAIKAMAVLIAALQQREQSLEQRVQQQMQLLQSTVANADRQVNRVLDDALPRLTQVSQQALMQTLEPASERLDRKLADAAHTLQKATARYAHAQHALETTAIRRMWLGLGAMMIGAILCMGGLVYAAKGAQPVLAEAAQRRTEIAYLDRVARADLLPCGKDRLCATFETKGPRYGNRGQYRAITLRQQSP</sequence>
<evidence type="ECO:0000313" key="4">
    <source>
        <dbReference type="Proteomes" id="UP001214201"/>
    </source>
</evidence>
<keyword evidence="2" id="KW-0472">Membrane</keyword>
<evidence type="ECO:0008006" key="5">
    <source>
        <dbReference type="Google" id="ProtNLM"/>
    </source>
</evidence>
<proteinExistence type="predicted"/>
<evidence type="ECO:0000313" key="3">
    <source>
        <dbReference type="EMBL" id="WDM73148.1"/>
    </source>
</evidence>
<keyword evidence="1" id="KW-0175">Coiled coil</keyword>